<dbReference type="PANTHER" id="PTHR34203">
    <property type="entry name" value="METHYLTRANSFERASE, FKBM FAMILY PROTEIN"/>
    <property type="match status" value="1"/>
</dbReference>
<dbReference type="SUPFAM" id="SSF53335">
    <property type="entry name" value="S-adenosyl-L-methionine-dependent methyltransferases"/>
    <property type="match status" value="1"/>
</dbReference>
<proteinExistence type="predicted"/>
<dbReference type="EMBL" id="CP026923">
    <property type="protein sequence ID" value="AVG23680.1"/>
    <property type="molecule type" value="Genomic_DNA"/>
</dbReference>
<dbReference type="GO" id="GO:0008168">
    <property type="term" value="F:methyltransferase activity"/>
    <property type="evidence" value="ECO:0007669"/>
    <property type="project" value="UniProtKB-KW"/>
</dbReference>
<feature type="region of interest" description="Disordered" evidence="1">
    <location>
        <begin position="1"/>
        <end position="31"/>
    </location>
</feature>
<dbReference type="InterPro" id="IPR029063">
    <property type="entry name" value="SAM-dependent_MTases_sf"/>
</dbReference>
<dbReference type="PANTHER" id="PTHR34203:SF15">
    <property type="entry name" value="SLL1173 PROTEIN"/>
    <property type="match status" value="1"/>
</dbReference>
<protein>
    <submittedName>
        <fullName evidence="3">FkbM-like methyltransferase</fullName>
    </submittedName>
</protein>
<name>A0A2L2BPS9_9MICO</name>
<dbReference type="AlphaFoldDB" id="A0A2L2BPS9"/>
<organism evidence="3 4">
    <name type="scientific">Pontimonas salivibrio</name>
    <dbReference type="NCBI Taxonomy" id="1159327"/>
    <lineage>
        <taxon>Bacteria</taxon>
        <taxon>Bacillati</taxon>
        <taxon>Actinomycetota</taxon>
        <taxon>Actinomycetes</taxon>
        <taxon>Micrococcales</taxon>
        <taxon>Microbacteriaceae</taxon>
        <taxon>Pontimonas</taxon>
    </lineage>
</organism>
<keyword evidence="4" id="KW-1185">Reference proteome</keyword>
<dbReference type="InterPro" id="IPR052514">
    <property type="entry name" value="SAM-dependent_MTase"/>
</dbReference>
<evidence type="ECO:0000259" key="2">
    <source>
        <dbReference type="Pfam" id="PF05050"/>
    </source>
</evidence>
<evidence type="ECO:0000313" key="3">
    <source>
        <dbReference type="EMBL" id="AVG23680.1"/>
    </source>
</evidence>
<dbReference type="Proteomes" id="UP000243077">
    <property type="component" value="Chromosome"/>
</dbReference>
<dbReference type="KEGG" id="psai:C3B54_11698"/>
<sequence length="280" mass="30698">MGVCRFASSPGELRPFTSPQAHPPRLTNVGNQTNSQRLARWWGFARSVVVYLNPLILRAWRRFYRTLLAPGDVVIDVGAHAGTRARAMRSLGAKVIALEPQRPFAGFLRATLPKDIVFIEAAAGSSVTTGQLAVSSRHPTVSSLRTDFVSGAASVAGFEQVSWNESQEVSVVTLDSVIAQHGTPRYIKIDVEGFEEEVLAGLSGAVDMISVEFLPGFPQISLVLVDRLMELGNYRFNPVVGETGQFLWDEWWDATATKGWLRSLSPESDSGDLFARLHEV</sequence>
<dbReference type="InterPro" id="IPR006342">
    <property type="entry name" value="FkbM_mtfrase"/>
</dbReference>
<gene>
    <name evidence="3" type="ORF">C3B54_11698</name>
</gene>
<reference evidence="3 4" key="1">
    <citation type="submission" date="2018-02" db="EMBL/GenBank/DDBJ databases">
        <title>Complete genome of the streamlined marine actinobacterium Pontimonas salivibrio CL-TW6 adapted to coastal planktonic lifestype.</title>
        <authorList>
            <person name="Cho B.C."/>
            <person name="Hardies S.C."/>
            <person name="Jang G.I."/>
            <person name="Hwang C.Y."/>
        </authorList>
    </citation>
    <scope>NUCLEOTIDE SEQUENCE [LARGE SCALE GENOMIC DNA]</scope>
    <source>
        <strain evidence="3 4">CL-TW6</strain>
    </source>
</reference>
<evidence type="ECO:0000256" key="1">
    <source>
        <dbReference type="SAM" id="MobiDB-lite"/>
    </source>
</evidence>
<dbReference type="Pfam" id="PF05050">
    <property type="entry name" value="Methyltransf_21"/>
    <property type="match status" value="1"/>
</dbReference>
<dbReference type="Gene3D" id="3.40.50.150">
    <property type="entry name" value="Vaccinia Virus protein VP39"/>
    <property type="match status" value="1"/>
</dbReference>
<keyword evidence="3" id="KW-0808">Transferase</keyword>
<keyword evidence="3" id="KW-0489">Methyltransferase</keyword>
<accession>A0A2L2BPS9</accession>
<dbReference type="GO" id="GO:0032259">
    <property type="term" value="P:methylation"/>
    <property type="evidence" value="ECO:0007669"/>
    <property type="project" value="UniProtKB-KW"/>
</dbReference>
<feature type="domain" description="Methyltransferase FkbM" evidence="2">
    <location>
        <begin position="76"/>
        <end position="213"/>
    </location>
</feature>
<dbReference type="NCBIfam" id="TIGR01444">
    <property type="entry name" value="fkbM_fam"/>
    <property type="match status" value="1"/>
</dbReference>
<evidence type="ECO:0000313" key="4">
    <source>
        <dbReference type="Proteomes" id="UP000243077"/>
    </source>
</evidence>